<dbReference type="RefSeq" id="WP_073373058.1">
    <property type="nucleotide sequence ID" value="NZ_FQXS01000001.1"/>
</dbReference>
<dbReference type="PROSITE" id="PS50005">
    <property type="entry name" value="TPR"/>
    <property type="match status" value="1"/>
</dbReference>
<dbReference type="Gene3D" id="3.30.1370.130">
    <property type="match status" value="1"/>
</dbReference>
<organism evidence="7 8">
    <name type="scientific">Desulfofustis glycolicus DSM 9705</name>
    <dbReference type="NCBI Taxonomy" id="1121409"/>
    <lineage>
        <taxon>Bacteria</taxon>
        <taxon>Pseudomonadati</taxon>
        <taxon>Thermodesulfobacteriota</taxon>
        <taxon>Desulfobulbia</taxon>
        <taxon>Desulfobulbales</taxon>
        <taxon>Desulfocapsaceae</taxon>
        <taxon>Desulfofustis</taxon>
    </lineage>
</organism>
<dbReference type="Proteomes" id="UP000184139">
    <property type="component" value="Unassembled WGS sequence"/>
</dbReference>
<dbReference type="PANTHER" id="PTHR30604:SF1">
    <property type="entry name" value="DNA UTILIZATION PROTEIN HOFQ"/>
    <property type="match status" value="1"/>
</dbReference>
<dbReference type="GO" id="GO:0019867">
    <property type="term" value="C:outer membrane"/>
    <property type="evidence" value="ECO:0007669"/>
    <property type="project" value="InterPro"/>
</dbReference>
<dbReference type="Gene3D" id="1.25.40.10">
    <property type="entry name" value="Tetratricopeptide repeat domain"/>
    <property type="match status" value="2"/>
</dbReference>
<evidence type="ECO:0000256" key="5">
    <source>
        <dbReference type="SAM" id="SignalP"/>
    </source>
</evidence>
<keyword evidence="5" id="KW-0732">Signal</keyword>
<evidence type="ECO:0000256" key="4">
    <source>
        <dbReference type="PROSITE-ProRule" id="PRU00339"/>
    </source>
</evidence>
<evidence type="ECO:0000313" key="8">
    <source>
        <dbReference type="Proteomes" id="UP000184139"/>
    </source>
</evidence>
<feature type="chain" id="PRO_5012409480" evidence="5">
    <location>
        <begin position="29"/>
        <end position="503"/>
    </location>
</feature>
<dbReference type="OrthoDB" id="9775455at2"/>
<gene>
    <name evidence="7" type="ORF">SAMN02745124_00308</name>
</gene>
<dbReference type="SMART" id="SM00965">
    <property type="entry name" value="STN"/>
    <property type="match status" value="1"/>
</dbReference>
<evidence type="ECO:0000313" key="7">
    <source>
        <dbReference type="EMBL" id="SHH36907.1"/>
    </source>
</evidence>
<dbReference type="SUPFAM" id="SSF48452">
    <property type="entry name" value="TPR-like"/>
    <property type="match status" value="1"/>
</dbReference>
<feature type="signal peptide" evidence="5">
    <location>
        <begin position="1"/>
        <end position="28"/>
    </location>
</feature>
<keyword evidence="2" id="KW-0472">Membrane</keyword>
<evidence type="ECO:0000256" key="1">
    <source>
        <dbReference type="ARBA" id="ARBA00022448"/>
    </source>
</evidence>
<proteinExistence type="predicted"/>
<dbReference type="Pfam" id="PF07660">
    <property type="entry name" value="STN"/>
    <property type="match status" value="1"/>
</dbReference>
<feature type="repeat" description="TPR" evidence="4">
    <location>
        <begin position="316"/>
        <end position="349"/>
    </location>
</feature>
<dbReference type="SMART" id="SM00028">
    <property type="entry name" value="TPR"/>
    <property type="match status" value="4"/>
</dbReference>
<dbReference type="InterPro" id="IPR019734">
    <property type="entry name" value="TPR_rpt"/>
</dbReference>
<reference evidence="7 8" key="1">
    <citation type="submission" date="2016-11" db="EMBL/GenBank/DDBJ databases">
        <authorList>
            <person name="Jaros S."/>
            <person name="Januszkiewicz K."/>
            <person name="Wedrychowicz H."/>
        </authorList>
    </citation>
    <scope>NUCLEOTIDE SEQUENCE [LARGE SCALE GENOMIC DNA]</scope>
    <source>
        <strain evidence="7 8">DSM 9705</strain>
    </source>
</reference>
<evidence type="ECO:0000256" key="3">
    <source>
        <dbReference type="ARBA" id="ARBA00023237"/>
    </source>
</evidence>
<accession>A0A1M5SE75</accession>
<dbReference type="STRING" id="1121409.SAMN02745124_00308"/>
<keyword evidence="4" id="KW-0802">TPR repeat</keyword>
<dbReference type="EMBL" id="FQXS01000001">
    <property type="protein sequence ID" value="SHH36907.1"/>
    <property type="molecule type" value="Genomic_DNA"/>
</dbReference>
<keyword evidence="3" id="KW-0998">Cell outer membrane</keyword>
<dbReference type="PANTHER" id="PTHR30604">
    <property type="entry name" value="PROTEIN TRANSPORT PROTEIN HOFQ"/>
    <property type="match status" value="1"/>
</dbReference>
<keyword evidence="8" id="KW-1185">Reference proteome</keyword>
<dbReference type="InterPro" id="IPR051808">
    <property type="entry name" value="Type_IV_pilus_biogenesis"/>
</dbReference>
<sequence length="503" mass="56443">MYTRLIKTTLAIISVICLSHSLAQVAPAADQAQTGSAYQVRAVKTEIGSDNLSLLLIGESAPAYTVSERFDPYRLVVDIAEAEFNSEINLDQLLPENDIAKLHLSILKDQEPSIARLEFALGEDSTYDVQRVLNNLRIEITAQPAVAETAAATPSPQDDPVADSLFDTPTTDVAMAEPAERQQSEAEKMKDNFSFSGYKSERISVDFYKIDIHNVFRLFREISDINIIVDEAVNGSITIALNDVPWEFALDIVLNLADLKKEERFNTIVIYPKDKQFIWPERAMDNLSFEADVEVVQQEALIIQESASQPAEIMQAKELLRQARAVEQKDDFEEAAKLYEKAAELWPDNAKITTKLANLYLGRLNMNAKALHYGKLALEKAPDNTKAALYCAISSANMDRLPEAVDYFTQSISDDPPLEEALFSYAAFSENNNQERIALKLLDTYSQHYGDNLHSLLSRARIYDKLGEYEKATANYKALLSSGFQMRLDLKEYVEQRVSAAIR</sequence>
<dbReference type="InterPro" id="IPR011662">
    <property type="entry name" value="Secretin/TonB_short_N"/>
</dbReference>
<dbReference type="InterPro" id="IPR011990">
    <property type="entry name" value="TPR-like_helical_dom_sf"/>
</dbReference>
<evidence type="ECO:0000256" key="2">
    <source>
        <dbReference type="ARBA" id="ARBA00023136"/>
    </source>
</evidence>
<protein>
    <submittedName>
        <fullName evidence="7">Type IV pilus assembly protein PilQ</fullName>
    </submittedName>
</protein>
<keyword evidence="1" id="KW-0813">Transport</keyword>
<feature type="domain" description="Secretin/TonB short N-terminal" evidence="6">
    <location>
        <begin position="225"/>
        <end position="273"/>
    </location>
</feature>
<dbReference type="AlphaFoldDB" id="A0A1M5SE75"/>
<evidence type="ECO:0000259" key="6">
    <source>
        <dbReference type="SMART" id="SM00965"/>
    </source>
</evidence>
<name>A0A1M5SE75_9BACT</name>
<dbReference type="Gene3D" id="2.60.40.3500">
    <property type="match status" value="1"/>
</dbReference>